<name>A0A8T0MDI5_PANVG</name>
<feature type="region of interest" description="Disordered" evidence="1">
    <location>
        <begin position="1"/>
        <end position="61"/>
    </location>
</feature>
<evidence type="ECO:0000313" key="3">
    <source>
        <dbReference type="Proteomes" id="UP000823388"/>
    </source>
</evidence>
<dbReference type="Proteomes" id="UP000823388">
    <property type="component" value="Chromosome 9N"/>
</dbReference>
<evidence type="ECO:0000256" key="1">
    <source>
        <dbReference type="SAM" id="MobiDB-lite"/>
    </source>
</evidence>
<evidence type="ECO:0000313" key="2">
    <source>
        <dbReference type="EMBL" id="KAG2535290.1"/>
    </source>
</evidence>
<comment type="caution">
    <text evidence="2">The sequence shown here is derived from an EMBL/GenBank/DDBJ whole genome shotgun (WGS) entry which is preliminary data.</text>
</comment>
<accession>A0A8T0MDI5</accession>
<organism evidence="2 3">
    <name type="scientific">Panicum virgatum</name>
    <name type="common">Blackwell switchgrass</name>
    <dbReference type="NCBI Taxonomy" id="38727"/>
    <lineage>
        <taxon>Eukaryota</taxon>
        <taxon>Viridiplantae</taxon>
        <taxon>Streptophyta</taxon>
        <taxon>Embryophyta</taxon>
        <taxon>Tracheophyta</taxon>
        <taxon>Spermatophyta</taxon>
        <taxon>Magnoliopsida</taxon>
        <taxon>Liliopsida</taxon>
        <taxon>Poales</taxon>
        <taxon>Poaceae</taxon>
        <taxon>PACMAD clade</taxon>
        <taxon>Panicoideae</taxon>
        <taxon>Panicodae</taxon>
        <taxon>Paniceae</taxon>
        <taxon>Panicinae</taxon>
        <taxon>Panicum</taxon>
        <taxon>Panicum sect. Hiantes</taxon>
    </lineage>
</organism>
<feature type="compositionally biased region" description="Basic residues" evidence="1">
    <location>
        <begin position="14"/>
        <end position="33"/>
    </location>
</feature>
<keyword evidence="3" id="KW-1185">Reference proteome</keyword>
<dbReference type="EMBL" id="CM029054">
    <property type="protein sequence ID" value="KAG2535290.1"/>
    <property type="molecule type" value="Genomic_DNA"/>
</dbReference>
<reference evidence="2" key="1">
    <citation type="submission" date="2020-05" db="EMBL/GenBank/DDBJ databases">
        <title>WGS assembly of Panicum virgatum.</title>
        <authorList>
            <person name="Lovell J.T."/>
            <person name="Jenkins J."/>
            <person name="Shu S."/>
            <person name="Juenger T.E."/>
            <person name="Schmutz J."/>
        </authorList>
    </citation>
    <scope>NUCLEOTIDE SEQUENCE</scope>
    <source>
        <strain evidence="2">AP13</strain>
    </source>
</reference>
<sequence>MTQPAPRSTAQIHAHQRGKAGGRLRRGARRRGALRSGAGRWGARRSGARRRAPSSSAAGRSVLLSARRRELRVLLCSGWGPRKTDDTEPRASVCFTSEGCGMDNGIARG</sequence>
<feature type="compositionally biased region" description="Basic residues" evidence="1">
    <location>
        <begin position="42"/>
        <end position="52"/>
    </location>
</feature>
<proteinExistence type="predicted"/>
<dbReference type="AlphaFoldDB" id="A0A8T0MDI5"/>
<protein>
    <submittedName>
        <fullName evidence="2">Uncharacterized protein</fullName>
    </submittedName>
</protein>
<gene>
    <name evidence="2" type="ORF">PVAP13_9NG105773</name>
</gene>
<feature type="compositionally biased region" description="Polar residues" evidence="1">
    <location>
        <begin position="1"/>
        <end position="11"/>
    </location>
</feature>